<evidence type="ECO:0000259" key="4">
    <source>
        <dbReference type="Pfam" id="PF13373"/>
    </source>
</evidence>
<dbReference type="AlphaFoldDB" id="A0AA43TUJ0"/>
<organism evidence="5 6">
    <name type="scientific">Ramalina farinacea</name>
    <dbReference type="NCBI Taxonomy" id="258253"/>
    <lineage>
        <taxon>Eukaryota</taxon>
        <taxon>Fungi</taxon>
        <taxon>Dikarya</taxon>
        <taxon>Ascomycota</taxon>
        <taxon>Pezizomycotina</taxon>
        <taxon>Lecanoromycetes</taxon>
        <taxon>OSLEUM clade</taxon>
        <taxon>Lecanoromycetidae</taxon>
        <taxon>Lecanorales</taxon>
        <taxon>Lecanorineae</taxon>
        <taxon>Ramalinaceae</taxon>
        <taxon>Ramalina</taxon>
    </lineage>
</organism>
<name>A0AA43TUJ0_9LECA</name>
<proteinExistence type="predicted"/>
<dbReference type="Pfam" id="PF10302">
    <property type="entry name" value="Dsc3_N"/>
    <property type="match status" value="1"/>
</dbReference>
<evidence type="ECO:0008006" key="7">
    <source>
        <dbReference type="Google" id="ProtNLM"/>
    </source>
</evidence>
<feature type="region of interest" description="Disordered" evidence="1">
    <location>
        <begin position="185"/>
        <end position="206"/>
    </location>
</feature>
<keyword evidence="6" id="KW-1185">Reference proteome</keyword>
<dbReference type="Pfam" id="PF13373">
    <property type="entry name" value="Dsc3_C"/>
    <property type="match status" value="1"/>
</dbReference>
<feature type="transmembrane region" description="Helical" evidence="2">
    <location>
        <begin position="216"/>
        <end position="235"/>
    </location>
</feature>
<sequence>MSSPPSDGDSIVLIIRFSTSIPDLRLPIASPQSTTASSLSTLIRPQLPAELKTCPLRYIYAGALLPPKTPLAVTLRLHERSAQGARQFYIHCSVFTASHLTPLELAAEHDEASRLASSPSSPVSTTQHAVLPPAAPPQGFDRLLSAGFTPTEVASLRSQFTAIQSHAHTPDTMPTGADLRRSEERWLDSNNSGGSGEAADEGDGTLAGGTGGLEDILWGNIMGFFWALGAILWLVREEGVWSRRRQLGVLTGVLVNFAFCIIRAGG</sequence>
<dbReference type="InterPro" id="IPR019413">
    <property type="entry name" value="Dsc3_ub-like_dom"/>
</dbReference>
<feature type="domain" description="DSC E3 ubiquitin ligase complex subunit 3 ubiquitin-like" evidence="3">
    <location>
        <begin position="12"/>
        <end position="94"/>
    </location>
</feature>
<keyword evidence="2" id="KW-1133">Transmembrane helix</keyword>
<evidence type="ECO:0000256" key="1">
    <source>
        <dbReference type="SAM" id="MobiDB-lite"/>
    </source>
</evidence>
<comment type="caution">
    <text evidence="5">The sequence shown here is derived from an EMBL/GenBank/DDBJ whole genome shotgun (WGS) entry which is preliminary data.</text>
</comment>
<feature type="transmembrane region" description="Helical" evidence="2">
    <location>
        <begin position="247"/>
        <end position="265"/>
    </location>
</feature>
<reference evidence="5" key="1">
    <citation type="journal article" date="2023" name="Genome Biol. Evol.">
        <title>First Whole Genome Sequence and Flow Cytometry Genome Size Data for the Lichen-Forming Fungus Ramalina farinacea (Ascomycota).</title>
        <authorList>
            <person name="Llewellyn T."/>
            <person name="Mian S."/>
            <person name="Hill R."/>
            <person name="Leitch I.J."/>
            <person name="Gaya E."/>
        </authorList>
    </citation>
    <scope>NUCLEOTIDE SEQUENCE</scope>
    <source>
        <strain evidence="5">LIQ254RAFAR</strain>
    </source>
</reference>
<keyword evidence="2" id="KW-0472">Membrane</keyword>
<protein>
    <recommendedName>
        <fullName evidence="7">DSC E3 ubiquitin ligase complex subunit 3 C-terminal domain-containing protein</fullName>
    </recommendedName>
</protein>
<dbReference type="EMBL" id="JAPUFD010000016">
    <property type="protein sequence ID" value="MDI1492061.1"/>
    <property type="molecule type" value="Genomic_DNA"/>
</dbReference>
<accession>A0AA43TUJ0</accession>
<evidence type="ECO:0000313" key="6">
    <source>
        <dbReference type="Proteomes" id="UP001161017"/>
    </source>
</evidence>
<dbReference type="GO" id="GO:0005783">
    <property type="term" value="C:endoplasmic reticulum"/>
    <property type="evidence" value="ECO:0007669"/>
    <property type="project" value="TreeGrafter"/>
</dbReference>
<dbReference type="GO" id="GO:0044695">
    <property type="term" value="C:Dsc E3 ubiquitin ligase complex"/>
    <property type="evidence" value="ECO:0007669"/>
    <property type="project" value="InterPro"/>
</dbReference>
<gene>
    <name evidence="5" type="ORF">OHK93_003272</name>
</gene>
<evidence type="ECO:0000259" key="3">
    <source>
        <dbReference type="Pfam" id="PF10302"/>
    </source>
</evidence>
<keyword evidence="2" id="KW-0812">Transmembrane</keyword>
<evidence type="ECO:0000256" key="2">
    <source>
        <dbReference type="SAM" id="Phobius"/>
    </source>
</evidence>
<feature type="domain" description="DSC E3 ubiquitin ligase complex subunit 3 C-terminal" evidence="4">
    <location>
        <begin position="138"/>
        <end position="263"/>
    </location>
</feature>
<dbReference type="PANTHER" id="PTHR28049">
    <property type="entry name" value="TRANSMEMBRANE PROTEIN YOR223W"/>
    <property type="match status" value="1"/>
</dbReference>
<dbReference type="InterPro" id="IPR045226">
    <property type="entry name" value="Dsc3"/>
</dbReference>
<dbReference type="PANTHER" id="PTHR28049:SF1">
    <property type="entry name" value="DSC E3 UBIQUITIN LIGASE COMPLEX SUBUNIT 3"/>
    <property type="match status" value="1"/>
</dbReference>
<dbReference type="InterPro" id="IPR025390">
    <property type="entry name" value="Dsc3_C"/>
</dbReference>
<dbReference type="Proteomes" id="UP001161017">
    <property type="component" value="Unassembled WGS sequence"/>
</dbReference>
<feature type="compositionally biased region" description="Low complexity" evidence="1">
    <location>
        <begin position="117"/>
        <end position="126"/>
    </location>
</feature>
<feature type="region of interest" description="Disordered" evidence="1">
    <location>
        <begin position="111"/>
        <end position="136"/>
    </location>
</feature>
<evidence type="ECO:0000313" key="5">
    <source>
        <dbReference type="EMBL" id="MDI1492061.1"/>
    </source>
</evidence>